<keyword evidence="12" id="KW-0378">Hydrolase</keyword>
<feature type="domain" description="EH" evidence="21">
    <location>
        <begin position="10"/>
        <end position="100"/>
    </location>
</feature>
<evidence type="ECO:0000256" key="14">
    <source>
        <dbReference type="ARBA" id="ARBA00023054"/>
    </source>
</evidence>
<dbReference type="FunFam" id="1.10.238.10:FF:000339">
    <property type="entry name" value="Actin cytoskeleton-regulatory complex protein END3"/>
    <property type="match status" value="1"/>
</dbReference>
<keyword evidence="14 20" id="KW-0175">Coiled coil</keyword>
<keyword evidence="8" id="KW-0254">Endocytosis</keyword>
<accession>A0A6A5QDC6</accession>
<keyword evidence="6" id="KW-1003">Cell membrane</keyword>
<protein>
    <recommendedName>
        <fullName evidence="19">Endocytosis protein 3</fullName>
    </recommendedName>
</protein>
<dbReference type="PROSITE" id="PS50031">
    <property type="entry name" value="EH"/>
    <property type="match status" value="2"/>
</dbReference>
<dbReference type="InterPro" id="IPR025604">
    <property type="entry name" value="End3"/>
</dbReference>
<feature type="domain" description="EH" evidence="21">
    <location>
        <begin position="139"/>
        <end position="228"/>
    </location>
</feature>
<dbReference type="InterPro" id="IPR002048">
    <property type="entry name" value="EF_hand_dom"/>
</dbReference>
<dbReference type="GO" id="GO:0030479">
    <property type="term" value="C:actin cortical patch"/>
    <property type="evidence" value="ECO:0007669"/>
    <property type="project" value="UniProtKB-SubCell"/>
</dbReference>
<dbReference type="OrthoDB" id="1716625at2759"/>
<feature type="coiled-coil region" evidence="20">
    <location>
        <begin position="294"/>
        <end position="321"/>
    </location>
</feature>
<dbReference type="CDD" id="cd07061">
    <property type="entry name" value="HP_HAP_like"/>
    <property type="match status" value="1"/>
</dbReference>
<proteinExistence type="inferred from homology"/>
<gene>
    <name evidence="23" type="ORF">BDU57DRAFT_589683</name>
</gene>
<organism evidence="23 24">
    <name type="scientific">Ampelomyces quisqualis</name>
    <name type="common">Powdery mildew agent</name>
    <dbReference type="NCBI Taxonomy" id="50730"/>
    <lineage>
        <taxon>Eukaryota</taxon>
        <taxon>Fungi</taxon>
        <taxon>Dikarya</taxon>
        <taxon>Ascomycota</taxon>
        <taxon>Pezizomycotina</taxon>
        <taxon>Dothideomycetes</taxon>
        <taxon>Pleosporomycetidae</taxon>
        <taxon>Pleosporales</taxon>
        <taxon>Pleosporineae</taxon>
        <taxon>Phaeosphaeriaceae</taxon>
        <taxon>Ampelomyces</taxon>
    </lineage>
</organism>
<evidence type="ECO:0000259" key="21">
    <source>
        <dbReference type="PROSITE" id="PS50031"/>
    </source>
</evidence>
<keyword evidence="10" id="KW-0677">Repeat</keyword>
<evidence type="ECO:0000256" key="16">
    <source>
        <dbReference type="ARBA" id="ARBA00023203"/>
    </source>
</evidence>
<dbReference type="GO" id="GO:0003779">
    <property type="term" value="F:actin binding"/>
    <property type="evidence" value="ECO:0007669"/>
    <property type="project" value="UniProtKB-KW"/>
</dbReference>
<dbReference type="GO" id="GO:0006897">
    <property type="term" value="P:endocytosis"/>
    <property type="evidence" value="ECO:0007669"/>
    <property type="project" value="UniProtKB-KW"/>
</dbReference>
<comment type="subcellular location">
    <subcellularLocation>
        <location evidence="3">Cell membrane</location>
        <topology evidence="3">Peripheral membrane protein</topology>
        <orientation evidence="3">Cytoplasmic side</orientation>
    </subcellularLocation>
    <subcellularLocation>
        <location evidence="2">Cytoplasm</location>
        <location evidence="2">Cytoskeleton</location>
        <location evidence="2">Actin patch</location>
    </subcellularLocation>
    <subcellularLocation>
        <location evidence="1">Endosome membrane</location>
        <topology evidence="1">Peripheral membrane protein</topology>
        <orientation evidence="1">Cytoplasmic side</orientation>
    </subcellularLocation>
</comment>
<dbReference type="GO" id="GO:0007015">
    <property type="term" value="P:actin filament organization"/>
    <property type="evidence" value="ECO:0007669"/>
    <property type="project" value="InterPro"/>
</dbReference>
<evidence type="ECO:0000256" key="15">
    <source>
        <dbReference type="ARBA" id="ARBA00023136"/>
    </source>
</evidence>
<dbReference type="SUPFAM" id="SSF53254">
    <property type="entry name" value="Phosphoglycerate mutase-like"/>
    <property type="match status" value="1"/>
</dbReference>
<reference evidence="23" key="1">
    <citation type="journal article" date="2020" name="Stud. Mycol.">
        <title>101 Dothideomycetes genomes: a test case for predicting lifestyles and emergence of pathogens.</title>
        <authorList>
            <person name="Haridas S."/>
            <person name="Albert R."/>
            <person name="Binder M."/>
            <person name="Bloem J."/>
            <person name="Labutti K."/>
            <person name="Salamov A."/>
            <person name="Andreopoulos B."/>
            <person name="Baker S."/>
            <person name="Barry K."/>
            <person name="Bills G."/>
            <person name="Bluhm B."/>
            <person name="Cannon C."/>
            <person name="Castanera R."/>
            <person name="Culley D."/>
            <person name="Daum C."/>
            <person name="Ezra D."/>
            <person name="Gonzalez J."/>
            <person name="Henrissat B."/>
            <person name="Kuo A."/>
            <person name="Liang C."/>
            <person name="Lipzen A."/>
            <person name="Lutzoni F."/>
            <person name="Magnuson J."/>
            <person name="Mondo S."/>
            <person name="Nolan M."/>
            <person name="Ohm R."/>
            <person name="Pangilinan J."/>
            <person name="Park H.-J."/>
            <person name="Ramirez L."/>
            <person name="Alfaro M."/>
            <person name="Sun H."/>
            <person name="Tritt A."/>
            <person name="Yoshinaga Y."/>
            <person name="Zwiers L.-H."/>
            <person name="Turgeon B."/>
            <person name="Goodwin S."/>
            <person name="Spatafora J."/>
            <person name="Crous P."/>
            <person name="Grigoriev I."/>
        </authorList>
    </citation>
    <scope>NUCLEOTIDE SEQUENCE</scope>
    <source>
        <strain evidence="23">HMLAC05119</strain>
    </source>
</reference>
<dbReference type="SUPFAM" id="SSF47473">
    <property type="entry name" value="EF-hand"/>
    <property type="match status" value="2"/>
</dbReference>
<dbReference type="InterPro" id="IPR029033">
    <property type="entry name" value="His_PPase_superfam"/>
</dbReference>
<evidence type="ECO:0000256" key="10">
    <source>
        <dbReference type="ARBA" id="ARBA00022737"/>
    </source>
</evidence>
<evidence type="ECO:0000256" key="9">
    <source>
        <dbReference type="ARBA" id="ARBA00022723"/>
    </source>
</evidence>
<dbReference type="Proteomes" id="UP000800096">
    <property type="component" value="Unassembled WGS sequence"/>
</dbReference>
<evidence type="ECO:0000256" key="12">
    <source>
        <dbReference type="ARBA" id="ARBA00022801"/>
    </source>
</evidence>
<comment type="subunit">
    <text evidence="5">Component of the PAN1 actin cytoskeleton-regulatory complex.</text>
</comment>
<keyword evidence="9" id="KW-0479">Metal-binding</keyword>
<evidence type="ECO:0000256" key="18">
    <source>
        <dbReference type="ARBA" id="ARBA00025194"/>
    </source>
</evidence>
<dbReference type="Pfam" id="PF12761">
    <property type="entry name" value="End3"/>
    <property type="match status" value="1"/>
</dbReference>
<evidence type="ECO:0000256" key="1">
    <source>
        <dbReference type="ARBA" id="ARBA00004125"/>
    </source>
</evidence>
<dbReference type="FunFam" id="1.10.238.10:FF:000055">
    <property type="entry name" value="Intersectin-1 isoform 1"/>
    <property type="match status" value="1"/>
</dbReference>
<comment type="function">
    <text evidence="18">Component of the PAN1 actin cytoskeleton-regulatory complex required for the internalization of endosomes during actin-coupled endocytosis. The complex links the site of endocytosis to the cell membrane-associated actin cytoskeleton. Mediates uptake of external molecules and vacuolar degradation of plasma membrane proteins. Plays a role in the proper organization of the cell membrane-associated actin cytoskeleton and promotes its destabilization.</text>
</comment>
<keyword evidence="13" id="KW-0106">Calcium</keyword>
<dbReference type="PROSITE" id="PS00018">
    <property type="entry name" value="EF_HAND_1"/>
    <property type="match status" value="1"/>
</dbReference>
<dbReference type="AlphaFoldDB" id="A0A6A5QDC6"/>
<keyword evidence="11" id="KW-0967">Endosome</keyword>
<evidence type="ECO:0000256" key="6">
    <source>
        <dbReference type="ARBA" id="ARBA00022475"/>
    </source>
</evidence>
<dbReference type="PANTHER" id="PTHR20963">
    <property type="entry name" value="MULTIPLE INOSITOL POLYPHOSPHATE PHOSPHATASE-RELATED"/>
    <property type="match status" value="1"/>
</dbReference>
<keyword evidence="24" id="KW-1185">Reference proteome</keyword>
<dbReference type="FunFam" id="3.40.50.1240:FF:000065">
    <property type="entry name" value="Similar to histidine acid phosphatase"/>
    <property type="match status" value="1"/>
</dbReference>
<keyword evidence="15" id="KW-0472">Membrane</keyword>
<dbReference type="Pfam" id="PF00328">
    <property type="entry name" value="His_Phos_2"/>
    <property type="match status" value="1"/>
</dbReference>
<dbReference type="SMART" id="SM00054">
    <property type="entry name" value="EFh"/>
    <property type="match status" value="1"/>
</dbReference>
<dbReference type="SMART" id="SM00027">
    <property type="entry name" value="EH"/>
    <property type="match status" value="2"/>
</dbReference>
<evidence type="ECO:0000313" key="23">
    <source>
        <dbReference type="EMBL" id="KAF1912860.1"/>
    </source>
</evidence>
<dbReference type="PANTHER" id="PTHR20963:SF12">
    <property type="entry name" value="HISTIDINE ACID PHOSPHATASE"/>
    <property type="match status" value="1"/>
</dbReference>
<keyword evidence="7" id="KW-0963">Cytoplasm</keyword>
<dbReference type="InterPro" id="IPR000560">
    <property type="entry name" value="His_Pase_clade-2"/>
</dbReference>
<evidence type="ECO:0000256" key="11">
    <source>
        <dbReference type="ARBA" id="ARBA00022753"/>
    </source>
</evidence>
<name>A0A6A5QDC6_AMPQU</name>
<keyword evidence="17" id="KW-0206">Cytoskeleton</keyword>
<evidence type="ECO:0000256" key="17">
    <source>
        <dbReference type="ARBA" id="ARBA00023212"/>
    </source>
</evidence>
<evidence type="ECO:0000313" key="24">
    <source>
        <dbReference type="Proteomes" id="UP000800096"/>
    </source>
</evidence>
<dbReference type="InterPro" id="IPR000261">
    <property type="entry name" value="EH_dom"/>
</dbReference>
<evidence type="ECO:0000256" key="20">
    <source>
        <dbReference type="SAM" id="Coils"/>
    </source>
</evidence>
<sequence length="790" mass="89468">MAPNRIEQDEIEKYWEIFSSLAQGGAHLDGQQAAPVLKNSHLRDDQLERVWDLADVDNDGKLDFEEFCVAMRLIFDLINGVSMDVPRVLPDWLVPESKAHLVQANRALSGSQAAFEQVDDDDDTPGLRSGFDWYMSPSDKAKYEEIYTANRDSHGHIDFESLSGLFDSLDNVPDSDVRFAWNLVNPKARESVGKDACLAFLHILNQRSEGYRVPRSVPPSLRSSFEKAHIDYDVERAGTSRWAASSSEDTATGRKAKFGDAYLTRLGVGDRASNYGARAKGTDFGGRTTEDWEEVRLKKQLRELESKIADVEKEAENRRHGRNKDSKPALVKRELEMLLDYKRNTLRDLDNDEGGAVKGLGGMREEIDTVKEQVEGLQSHFVIHCPPRSVSQAMTTHVCRNLILKSIYSNGKEYEQFIKPFLFKLEKHRQGWSGPLSFLEKWQSPILEDRLDELTPSGARDAKEVGKHLLERYPDLVPNTTRVLADKKSRTFDTATNFTKAFPRHDEIDVVRILENHNGSMESLIPHKSCENFNKEPGTKEQHKFIDMYGSSISTRLASYSPFKLTPKDIIGMQSICGYESAILGKRSPLCAVFTDAEWMAYEYHWDLKYAYMVGPLNPLSPYLGFPWLQAQSELFAHIDEHGTPGGGWPDNQRFFLSFTHREVPPFVATALGLFNSSSNAAEQFPTDHINWTRAWRMSDLIPFLGHVGMEKMVCDRRGALADKSNDGDEDEPREYVRFIANTAPRPIPVCQSGPGASCPFEEFRDMIGEGAKRHQDFHKVCDKKKGNKD</sequence>
<evidence type="ECO:0000259" key="22">
    <source>
        <dbReference type="PROSITE" id="PS50222"/>
    </source>
</evidence>
<dbReference type="GO" id="GO:0005509">
    <property type="term" value="F:calcium ion binding"/>
    <property type="evidence" value="ECO:0007669"/>
    <property type="project" value="InterPro"/>
</dbReference>
<evidence type="ECO:0000256" key="2">
    <source>
        <dbReference type="ARBA" id="ARBA00004134"/>
    </source>
</evidence>
<dbReference type="EMBL" id="ML979139">
    <property type="protein sequence ID" value="KAF1912860.1"/>
    <property type="molecule type" value="Genomic_DNA"/>
</dbReference>
<dbReference type="GO" id="GO:0009277">
    <property type="term" value="C:fungal-type cell wall"/>
    <property type="evidence" value="ECO:0007669"/>
    <property type="project" value="TreeGrafter"/>
</dbReference>
<dbReference type="GO" id="GO:0010008">
    <property type="term" value="C:endosome membrane"/>
    <property type="evidence" value="ECO:0007669"/>
    <property type="project" value="UniProtKB-SubCell"/>
</dbReference>
<dbReference type="GO" id="GO:0003993">
    <property type="term" value="F:acid phosphatase activity"/>
    <property type="evidence" value="ECO:0007669"/>
    <property type="project" value="TreeGrafter"/>
</dbReference>
<evidence type="ECO:0000256" key="8">
    <source>
        <dbReference type="ARBA" id="ARBA00022583"/>
    </source>
</evidence>
<dbReference type="PROSITE" id="PS50222">
    <property type="entry name" value="EF_HAND_2"/>
    <property type="match status" value="1"/>
</dbReference>
<keyword evidence="16" id="KW-0009">Actin-binding</keyword>
<feature type="domain" description="EF-hand" evidence="22">
    <location>
        <begin position="42"/>
        <end position="77"/>
    </location>
</feature>
<dbReference type="Gene3D" id="3.40.50.1240">
    <property type="entry name" value="Phosphoglycerate mutase-like"/>
    <property type="match status" value="1"/>
</dbReference>
<dbReference type="InterPro" id="IPR018247">
    <property type="entry name" value="EF_Hand_1_Ca_BS"/>
</dbReference>
<evidence type="ECO:0000256" key="7">
    <source>
        <dbReference type="ARBA" id="ARBA00022490"/>
    </source>
</evidence>
<dbReference type="CDD" id="cd00052">
    <property type="entry name" value="EH"/>
    <property type="match status" value="1"/>
</dbReference>
<evidence type="ECO:0000256" key="13">
    <source>
        <dbReference type="ARBA" id="ARBA00022837"/>
    </source>
</evidence>
<evidence type="ECO:0000256" key="5">
    <source>
        <dbReference type="ARBA" id="ARBA00011159"/>
    </source>
</evidence>
<dbReference type="Gene3D" id="1.10.238.10">
    <property type="entry name" value="EF-hand"/>
    <property type="match status" value="2"/>
</dbReference>
<dbReference type="GO" id="GO:0005886">
    <property type="term" value="C:plasma membrane"/>
    <property type="evidence" value="ECO:0007669"/>
    <property type="project" value="UniProtKB-SubCell"/>
</dbReference>
<dbReference type="InterPro" id="IPR011992">
    <property type="entry name" value="EF-hand-dom_pair"/>
</dbReference>
<dbReference type="Pfam" id="PF12763">
    <property type="entry name" value="EH"/>
    <property type="match status" value="1"/>
</dbReference>
<evidence type="ECO:0000256" key="19">
    <source>
        <dbReference type="ARBA" id="ARBA00029684"/>
    </source>
</evidence>
<comment type="similarity">
    <text evidence="4">Belongs to the END3 family.</text>
</comment>
<evidence type="ECO:0000256" key="4">
    <source>
        <dbReference type="ARBA" id="ARBA00009909"/>
    </source>
</evidence>
<evidence type="ECO:0000256" key="3">
    <source>
        <dbReference type="ARBA" id="ARBA00004413"/>
    </source>
</evidence>